<dbReference type="Proteomes" id="UP000266239">
    <property type="component" value="Unassembled WGS sequence"/>
</dbReference>
<gene>
    <name evidence="1" type="ORF">DYB25_010234</name>
</gene>
<name>A0A397B9S7_APHAT</name>
<evidence type="ECO:0000313" key="2">
    <source>
        <dbReference type="Proteomes" id="UP000266239"/>
    </source>
</evidence>
<dbReference type="EMBL" id="QUTA01005479">
    <property type="protein sequence ID" value="RHY15558.1"/>
    <property type="molecule type" value="Genomic_DNA"/>
</dbReference>
<sequence length="155" mass="17398">MRPEIEDLVFEDVNDAAMSGVKDQFVLTDCEEPPAVSQAAKLTRVTVKAESVQEELKATRVAREEQTLRASQEREAAVVRERIAWTQSLQAGQYHFSEGRPSIKRSAAMIHLGKDPDIVTNAEWMAYFQYALDDHGPDFGDLEAKIKTSVVMNDK</sequence>
<reference evidence="1 2" key="1">
    <citation type="submission" date="2018-08" db="EMBL/GenBank/DDBJ databases">
        <title>Aphanomyces genome sequencing and annotation.</title>
        <authorList>
            <person name="Minardi D."/>
            <person name="Oidtmann B."/>
            <person name="Van Der Giezen M."/>
            <person name="Studholme D.J."/>
        </authorList>
    </citation>
    <scope>NUCLEOTIDE SEQUENCE [LARGE SCALE GENOMIC DNA]</scope>
    <source>
        <strain evidence="1 2">Yx</strain>
    </source>
</reference>
<evidence type="ECO:0000313" key="1">
    <source>
        <dbReference type="EMBL" id="RHY15558.1"/>
    </source>
</evidence>
<dbReference type="AlphaFoldDB" id="A0A397B9S7"/>
<proteinExistence type="predicted"/>
<comment type="caution">
    <text evidence="1">The sequence shown here is derived from an EMBL/GenBank/DDBJ whole genome shotgun (WGS) entry which is preliminary data.</text>
</comment>
<dbReference type="VEuPathDB" id="FungiDB:H257_08682"/>
<accession>A0A397B9S7</accession>
<protein>
    <submittedName>
        <fullName evidence="1">Uncharacterized protein</fullName>
    </submittedName>
</protein>
<organism evidence="1 2">
    <name type="scientific">Aphanomyces astaci</name>
    <name type="common">Crayfish plague agent</name>
    <dbReference type="NCBI Taxonomy" id="112090"/>
    <lineage>
        <taxon>Eukaryota</taxon>
        <taxon>Sar</taxon>
        <taxon>Stramenopiles</taxon>
        <taxon>Oomycota</taxon>
        <taxon>Saprolegniomycetes</taxon>
        <taxon>Saprolegniales</taxon>
        <taxon>Verrucalvaceae</taxon>
        <taxon>Aphanomyces</taxon>
    </lineage>
</organism>